<comment type="caution">
    <text evidence="2">The sequence shown here is derived from an EMBL/GenBank/DDBJ whole genome shotgun (WGS) entry which is preliminary data.</text>
</comment>
<reference evidence="2 3" key="1">
    <citation type="submission" date="2015-09" db="EMBL/GenBank/DDBJ databases">
        <title>Draft genome sequence of Kouleothrix aurantiaca JCM 19913.</title>
        <authorList>
            <person name="Hemp J."/>
        </authorList>
    </citation>
    <scope>NUCLEOTIDE SEQUENCE [LARGE SCALE GENOMIC DNA]</scope>
    <source>
        <strain evidence="2 3">COM-B</strain>
    </source>
</reference>
<name>A0A0P9D886_9CHLR</name>
<gene>
    <name evidence="2" type="ORF">SE17_36415</name>
</gene>
<dbReference type="AlphaFoldDB" id="A0A0P9D886"/>
<dbReference type="InterPro" id="IPR004555">
    <property type="entry name" value="G6PDH_assembly_OpcA"/>
</dbReference>
<accession>A0A0P9D886</accession>
<dbReference type="PANTHER" id="PTHR38658">
    <property type="entry name" value="OXPP CYCLE PROTEIN OPCA-RELATED"/>
    <property type="match status" value="1"/>
</dbReference>
<protein>
    <recommendedName>
        <fullName evidence="1">Glucose-6-phosphate dehydrogenase assembly protein OpcA C-terminal domain-containing protein</fullName>
    </recommendedName>
</protein>
<dbReference type="PANTHER" id="PTHR38658:SF1">
    <property type="entry name" value="OXPP CYCLE PROTEIN OPCA-RELATED"/>
    <property type="match status" value="1"/>
</dbReference>
<proteinExistence type="predicted"/>
<sequence length="152" mass="16134">TGVTSDYEAQTAGSDRSQALLLVGWLAARLGWRVATPLIDDGDASSVRLRRPDGGAVLATLRPAAPKDDAPDRLAALRLDAPRATFSVARDMVPNCAVARAETSGMPALERRVRLERQSEADLIGEELRLLGHDQTFAESAAIAAEMLGKGT</sequence>
<dbReference type="EMBL" id="LJCR01002428">
    <property type="protein sequence ID" value="KPV48746.1"/>
    <property type="molecule type" value="Genomic_DNA"/>
</dbReference>
<feature type="domain" description="Glucose-6-phosphate dehydrogenase assembly protein OpcA C-terminal" evidence="1">
    <location>
        <begin position="14"/>
        <end position="140"/>
    </location>
</feature>
<dbReference type="Pfam" id="PF20171">
    <property type="entry name" value="OpcA_G6PD_C"/>
    <property type="match status" value="1"/>
</dbReference>
<feature type="non-terminal residue" evidence="2">
    <location>
        <position position="1"/>
    </location>
</feature>
<organism evidence="2 3">
    <name type="scientific">Kouleothrix aurantiaca</name>
    <dbReference type="NCBI Taxonomy" id="186479"/>
    <lineage>
        <taxon>Bacteria</taxon>
        <taxon>Bacillati</taxon>
        <taxon>Chloroflexota</taxon>
        <taxon>Chloroflexia</taxon>
        <taxon>Chloroflexales</taxon>
        <taxon>Roseiflexineae</taxon>
        <taxon>Roseiflexaceae</taxon>
        <taxon>Kouleothrix</taxon>
    </lineage>
</organism>
<dbReference type="Proteomes" id="UP000050509">
    <property type="component" value="Unassembled WGS sequence"/>
</dbReference>
<dbReference type="InterPro" id="IPR046802">
    <property type="entry name" value="OpcA_G6PD_C"/>
</dbReference>
<keyword evidence="3" id="KW-1185">Reference proteome</keyword>
<evidence type="ECO:0000313" key="3">
    <source>
        <dbReference type="Proteomes" id="UP000050509"/>
    </source>
</evidence>
<evidence type="ECO:0000313" key="2">
    <source>
        <dbReference type="EMBL" id="KPV48746.1"/>
    </source>
</evidence>
<evidence type="ECO:0000259" key="1">
    <source>
        <dbReference type="Pfam" id="PF20171"/>
    </source>
</evidence>